<evidence type="ECO:0000313" key="3">
    <source>
        <dbReference type="Proteomes" id="UP000758155"/>
    </source>
</evidence>
<gene>
    <name evidence="2" type="ORF">E8E12_001355</name>
</gene>
<keyword evidence="1" id="KW-0732">Signal</keyword>
<proteinExistence type="predicted"/>
<name>A0A9P4WG09_9PLEO</name>
<protein>
    <submittedName>
        <fullName evidence="2">Uncharacterized protein</fullName>
    </submittedName>
</protein>
<evidence type="ECO:0000256" key="1">
    <source>
        <dbReference type="SAM" id="SignalP"/>
    </source>
</evidence>
<organism evidence="2 3">
    <name type="scientific">Didymella heteroderae</name>
    <dbReference type="NCBI Taxonomy" id="1769908"/>
    <lineage>
        <taxon>Eukaryota</taxon>
        <taxon>Fungi</taxon>
        <taxon>Dikarya</taxon>
        <taxon>Ascomycota</taxon>
        <taxon>Pezizomycotina</taxon>
        <taxon>Dothideomycetes</taxon>
        <taxon>Pleosporomycetidae</taxon>
        <taxon>Pleosporales</taxon>
        <taxon>Pleosporineae</taxon>
        <taxon>Didymellaceae</taxon>
        <taxon>Didymella</taxon>
    </lineage>
</organism>
<keyword evidence="3" id="KW-1185">Reference proteome</keyword>
<comment type="caution">
    <text evidence="2">The sequence shown here is derived from an EMBL/GenBank/DDBJ whole genome shotgun (WGS) entry which is preliminary data.</text>
</comment>
<accession>A0A9P4WG09</accession>
<dbReference type="AlphaFoldDB" id="A0A9P4WG09"/>
<dbReference type="Proteomes" id="UP000758155">
    <property type="component" value="Unassembled WGS sequence"/>
</dbReference>
<feature type="chain" id="PRO_5040231329" evidence="1">
    <location>
        <begin position="22"/>
        <end position="162"/>
    </location>
</feature>
<feature type="signal peptide" evidence="1">
    <location>
        <begin position="1"/>
        <end position="21"/>
    </location>
</feature>
<evidence type="ECO:0000313" key="2">
    <source>
        <dbReference type="EMBL" id="KAF3031189.1"/>
    </source>
</evidence>
<dbReference type="EMBL" id="SWKV01000185">
    <property type="protein sequence ID" value="KAF3031189.1"/>
    <property type="molecule type" value="Genomic_DNA"/>
</dbReference>
<reference evidence="2" key="1">
    <citation type="submission" date="2019-04" db="EMBL/GenBank/DDBJ databases">
        <title>Sequencing of skin fungus with MAO and IRED activity.</title>
        <authorList>
            <person name="Marsaioli A.J."/>
            <person name="Bonatto J.M.C."/>
            <person name="Reis Junior O."/>
        </authorList>
    </citation>
    <scope>NUCLEOTIDE SEQUENCE</scope>
    <source>
        <strain evidence="2">28M1</strain>
    </source>
</reference>
<sequence length="162" mass="16179">MTVLSLSTLVCFGLALSRTVASGPEVGVLVHPSGDGISINIDIIVETADMLANTSIITGNVTHGLPDGPAEGSATQAHEQTTHGLCASGGPAAARNATSWTPTAATQGFFNNSTGVSSATGAFRTPSVFDAAAFSSGFAARSPPDVSLLVALVSSLFAASRM</sequence>